<keyword evidence="1" id="KW-1133">Transmembrane helix</keyword>
<feature type="transmembrane region" description="Helical" evidence="1">
    <location>
        <begin position="21"/>
        <end position="44"/>
    </location>
</feature>
<evidence type="ECO:0000313" key="3">
    <source>
        <dbReference type="Proteomes" id="UP000030185"/>
    </source>
</evidence>
<sequence length="899" mass="102039">MLSKSKSEIINNIKEIISEKRNALIAAGISIIGIFLIFIAFRFYKSEKNTVYELLSPSSVVLMESEDLTEVMKECRSSSSMFSSVPFLEFLYTHLNEDPLLDSLINFSDKQKVYISLNAAGKSDVDLIYYLKRDKEKAHADFEKLVKQDASLTLDHRLFNDIMIYDLGRRGERKKFSFIFYKEYFIGSFSGFLLEDVIRNFERNKDLNWTKANDFDGIKTSTKIFINHKNLPGYLSLYCTPKYVKGLKGLESFASYSGVTWEKEGSGLILNGKTVAEEKQFLYTFRNQTPVKFSMGSVIPENASTIFRLSVSDFSSWFAEYDKINEEISLNGGSFQQLNKTVQLIKDEVAWVIVEPEFSDRIFQYAIIKTSDANNFMTAFRSIADSSTSVTSANPNRKIYAVHKKDILTHLFGPVFSDFKEYFITSHGNFVVIGNQLAALETYLQQVQNGYVLKKTPGIKFFTEPSNVSLYINPARSEFLAGKCIRDTQIKNNWTRSSASLSYTGISFSIGSDGKFSFRYIIQKGKAGATETPKSLAVNKTIQFNTGLISEAYPLRVISGLEEHFLVQDSLFNTHLFSRFGTLLWSAKVEGKLSTEPVWGNIDKKGKDEIVFAVRNKIYAINSANGQVIKGFPLAIAGKVHITSLALIDYDGSKNYRIFAGDDSGSIYALDTQGKLLDGWKPKKIDYSLVGRPYHVRVADKDYIIALSRKGKLHVFNRKGQLIDGFPIKLEHATTSPFFIEKSSSASNSYISILSEKGELVKVDFTGKIAKRTQLFRLSPESKFSLYPDDRIKSYTIVRKDKDRLDFLDMSLSPLFTQTNFPLDKYDIKYIHSIAANISYWLVIDLTNRRSILFTPNGKFLGEGWIKSQEKPTAVYLEKYNEGSLVKVNKKSIEIVRIR</sequence>
<name>A0A098LEB3_9BACT</name>
<dbReference type="Gene3D" id="2.130.10.10">
    <property type="entry name" value="YVTN repeat-like/Quinoprotein amine dehydrogenase"/>
    <property type="match status" value="1"/>
</dbReference>
<keyword evidence="3" id="KW-1185">Reference proteome</keyword>
<protein>
    <submittedName>
        <fullName evidence="2">Uncharacterized protein</fullName>
    </submittedName>
</protein>
<comment type="caution">
    <text evidence="2">The sequence shown here is derived from an EMBL/GenBank/DDBJ whole genome shotgun (WGS) entry which is preliminary data.</text>
</comment>
<dbReference type="SUPFAM" id="SSF50998">
    <property type="entry name" value="Quinoprotein alcohol dehydrogenase-like"/>
    <property type="match status" value="1"/>
</dbReference>
<evidence type="ECO:0000313" key="2">
    <source>
        <dbReference type="EMBL" id="GAL85236.1"/>
    </source>
</evidence>
<dbReference type="OrthoDB" id="1093345at2"/>
<proteinExistence type="predicted"/>
<dbReference type="RefSeq" id="WP_045463457.1">
    <property type="nucleotide sequence ID" value="NZ_BBLT01000004.1"/>
</dbReference>
<dbReference type="EMBL" id="BBLT01000004">
    <property type="protein sequence ID" value="GAL85236.1"/>
    <property type="molecule type" value="Genomic_DNA"/>
</dbReference>
<dbReference type="InterPro" id="IPR011047">
    <property type="entry name" value="Quinoprotein_ADH-like_sf"/>
</dbReference>
<evidence type="ECO:0000256" key="1">
    <source>
        <dbReference type="SAM" id="Phobius"/>
    </source>
</evidence>
<dbReference type="eggNOG" id="COG1621">
    <property type="taxonomic scope" value="Bacteria"/>
</dbReference>
<keyword evidence="1" id="KW-0472">Membrane</keyword>
<keyword evidence="1" id="KW-0812">Transmembrane</keyword>
<dbReference type="Proteomes" id="UP000030185">
    <property type="component" value="Unassembled WGS sequence"/>
</dbReference>
<gene>
    <name evidence="2" type="ORF">MYP_2465</name>
</gene>
<organism evidence="2 3">
    <name type="scientific">Sporocytophaga myxococcoides</name>
    <dbReference type="NCBI Taxonomy" id="153721"/>
    <lineage>
        <taxon>Bacteria</taxon>
        <taxon>Pseudomonadati</taxon>
        <taxon>Bacteroidota</taxon>
        <taxon>Cytophagia</taxon>
        <taxon>Cytophagales</taxon>
        <taxon>Cytophagaceae</taxon>
        <taxon>Sporocytophaga</taxon>
    </lineage>
</organism>
<dbReference type="AlphaFoldDB" id="A0A098LEB3"/>
<dbReference type="InterPro" id="IPR015943">
    <property type="entry name" value="WD40/YVTN_repeat-like_dom_sf"/>
</dbReference>
<accession>A0A098LEB3</accession>
<dbReference type="STRING" id="153721.MYP_2465"/>
<reference evidence="2 3" key="1">
    <citation type="submission" date="2014-09" db="EMBL/GenBank/DDBJ databases">
        <title>Sporocytophaga myxococcoides PG-01 genome sequencing.</title>
        <authorList>
            <person name="Liu L."/>
            <person name="Gao P.J."/>
            <person name="Chen G.J."/>
            <person name="Wang L.S."/>
        </authorList>
    </citation>
    <scope>NUCLEOTIDE SEQUENCE [LARGE SCALE GENOMIC DNA]</scope>
    <source>
        <strain evidence="2 3">PG-01</strain>
    </source>
</reference>